<dbReference type="AlphaFoldDB" id="A0A166BKW3"/>
<dbReference type="OrthoDB" id="3203373at2759"/>
<dbReference type="Proteomes" id="UP000076532">
    <property type="component" value="Unassembled WGS sequence"/>
</dbReference>
<gene>
    <name evidence="1" type="ORF">FIBSPDRAFT_961191</name>
</gene>
<reference evidence="1 2" key="1">
    <citation type="journal article" date="2016" name="Mol. Biol. Evol.">
        <title>Comparative Genomics of Early-Diverging Mushroom-Forming Fungi Provides Insights into the Origins of Lignocellulose Decay Capabilities.</title>
        <authorList>
            <person name="Nagy L.G."/>
            <person name="Riley R."/>
            <person name="Tritt A."/>
            <person name="Adam C."/>
            <person name="Daum C."/>
            <person name="Floudas D."/>
            <person name="Sun H."/>
            <person name="Yadav J.S."/>
            <person name="Pangilinan J."/>
            <person name="Larsson K.H."/>
            <person name="Matsuura K."/>
            <person name="Barry K."/>
            <person name="Labutti K."/>
            <person name="Kuo R."/>
            <person name="Ohm R.A."/>
            <person name="Bhattacharya S.S."/>
            <person name="Shirouzu T."/>
            <person name="Yoshinaga Y."/>
            <person name="Martin F.M."/>
            <person name="Grigoriev I.V."/>
            <person name="Hibbett D.S."/>
        </authorList>
    </citation>
    <scope>NUCLEOTIDE SEQUENCE [LARGE SCALE GENOMIC DNA]</scope>
    <source>
        <strain evidence="1 2">CBS 109695</strain>
    </source>
</reference>
<protein>
    <submittedName>
        <fullName evidence="1">Uncharacterized protein</fullName>
    </submittedName>
</protein>
<accession>A0A166BKW3</accession>
<evidence type="ECO:0000313" key="1">
    <source>
        <dbReference type="EMBL" id="KZP12746.1"/>
    </source>
</evidence>
<proteinExistence type="predicted"/>
<organism evidence="1 2">
    <name type="scientific">Athelia psychrophila</name>
    <dbReference type="NCBI Taxonomy" id="1759441"/>
    <lineage>
        <taxon>Eukaryota</taxon>
        <taxon>Fungi</taxon>
        <taxon>Dikarya</taxon>
        <taxon>Basidiomycota</taxon>
        <taxon>Agaricomycotina</taxon>
        <taxon>Agaricomycetes</taxon>
        <taxon>Agaricomycetidae</taxon>
        <taxon>Atheliales</taxon>
        <taxon>Atheliaceae</taxon>
        <taxon>Athelia</taxon>
    </lineage>
</organism>
<name>A0A166BKW3_9AGAM</name>
<keyword evidence="2" id="KW-1185">Reference proteome</keyword>
<sequence>MHGQDDLDRVIHTIHATSLTALSLSGWGCDGLELNLSGEEGLESHFPSLLHLILGNITRKVPDLEVVARRFPGIERLTCQVSPKGGLFCDIDHILATIDTGSSGDSLRWPKLHTVAVSATGTPLDVIALHHKINMMRDAGHPLRTLKLPRSLFIQARTKAMGYLRKIVEVEDFSLDWPTPFAGFT</sequence>
<evidence type="ECO:0000313" key="2">
    <source>
        <dbReference type="Proteomes" id="UP000076532"/>
    </source>
</evidence>
<dbReference type="EMBL" id="KV417643">
    <property type="protein sequence ID" value="KZP12746.1"/>
    <property type="molecule type" value="Genomic_DNA"/>
</dbReference>